<comment type="similarity">
    <text evidence="3 10">Belongs to the transthyretin family. 5-hydroxyisourate hydrolase subfamily.</text>
</comment>
<comment type="subunit">
    <text evidence="4 10">Homotetramer.</text>
</comment>
<evidence type="ECO:0000256" key="2">
    <source>
        <dbReference type="ARBA" id="ARBA00002704"/>
    </source>
</evidence>
<evidence type="ECO:0000256" key="1">
    <source>
        <dbReference type="ARBA" id="ARBA00001043"/>
    </source>
</evidence>
<dbReference type="Proteomes" id="UP000193675">
    <property type="component" value="Unassembled WGS sequence"/>
</dbReference>
<sequence length="111" mass="11907">MAGISTHILDLTSGKPIAGVPIELYDLGVIPPKLLNRTVSNADGRTDAPMLAAAAARAGDFELRFAIGEHFKGQAALTDVVPVRFTVFDPAQHYHVPLICSPWSFSTYRGS</sequence>
<reference evidence="12 13" key="1">
    <citation type="submission" date="2017-04" db="EMBL/GenBank/DDBJ databases">
        <title>Presence of VIM-2 positive Pseudomonas species in chickens and their surrounding environment.</title>
        <authorList>
            <person name="Zhang R."/>
        </authorList>
    </citation>
    <scope>NUCLEOTIDE SEQUENCE [LARGE SCALE GENOMIC DNA]</scope>
    <source>
        <strain evidence="12 13">DZ-C18</strain>
    </source>
</reference>
<dbReference type="CDD" id="cd05822">
    <property type="entry name" value="TLP_HIUase"/>
    <property type="match status" value="1"/>
</dbReference>
<keyword evidence="7 10" id="KW-0659">Purine metabolism</keyword>
<dbReference type="OrthoDB" id="9792386at2"/>
<comment type="caution">
    <text evidence="12">The sequence shown here is derived from an EMBL/GenBank/DDBJ whole genome shotgun (WGS) entry which is preliminary data.</text>
</comment>
<comment type="catalytic activity">
    <reaction evidence="1 10">
        <text>5-hydroxyisourate + H2O = 5-hydroxy-2-oxo-4-ureido-2,5-dihydro-1H-imidazole-5-carboxylate + H(+)</text>
        <dbReference type="Rhea" id="RHEA:23736"/>
        <dbReference type="ChEBI" id="CHEBI:15377"/>
        <dbReference type="ChEBI" id="CHEBI:15378"/>
        <dbReference type="ChEBI" id="CHEBI:18072"/>
        <dbReference type="ChEBI" id="CHEBI:58639"/>
        <dbReference type="EC" id="3.5.2.17"/>
    </reaction>
</comment>
<evidence type="ECO:0000313" key="12">
    <source>
        <dbReference type="EMBL" id="ORL64723.1"/>
    </source>
</evidence>
<dbReference type="RefSeq" id="WP_084855894.1">
    <property type="nucleotide sequence ID" value="NZ_JAOTEI010000011.1"/>
</dbReference>
<dbReference type="InterPro" id="IPR036817">
    <property type="entry name" value="Transthyretin/HIU_hydrolase_sf"/>
</dbReference>
<accession>A0A1X0ZYK1</accession>
<dbReference type="PRINTS" id="PR00189">
    <property type="entry name" value="TRNSTHYRETIN"/>
</dbReference>
<dbReference type="Gene3D" id="2.60.40.180">
    <property type="entry name" value="Transthyretin/hydroxyisourate hydrolase domain"/>
    <property type="match status" value="1"/>
</dbReference>
<feature type="binding site" evidence="9">
    <location>
        <position position="45"/>
    </location>
    <ligand>
        <name>substrate</name>
    </ligand>
</feature>
<dbReference type="SUPFAM" id="SSF49472">
    <property type="entry name" value="Transthyretin (synonym: prealbumin)"/>
    <property type="match status" value="1"/>
</dbReference>
<feature type="binding site" evidence="9">
    <location>
        <position position="108"/>
    </location>
    <ligand>
        <name>substrate</name>
    </ligand>
</feature>
<dbReference type="PANTHER" id="PTHR10395:SF7">
    <property type="entry name" value="5-HYDROXYISOURATE HYDROLASE"/>
    <property type="match status" value="1"/>
</dbReference>
<dbReference type="EC" id="3.5.2.17" evidence="5 10"/>
<evidence type="ECO:0000256" key="3">
    <source>
        <dbReference type="ARBA" id="ARBA00009850"/>
    </source>
</evidence>
<dbReference type="PANTHER" id="PTHR10395">
    <property type="entry name" value="URICASE AND TRANSTHYRETIN-RELATED"/>
    <property type="match status" value="1"/>
</dbReference>
<evidence type="ECO:0000256" key="8">
    <source>
        <dbReference type="ARBA" id="ARBA00022801"/>
    </source>
</evidence>
<evidence type="ECO:0000259" key="11">
    <source>
        <dbReference type="Pfam" id="PF00576"/>
    </source>
</evidence>
<dbReference type="AlphaFoldDB" id="A0A1X0ZYK1"/>
<dbReference type="InterPro" id="IPR023416">
    <property type="entry name" value="Transthyretin/HIU_hydrolase_d"/>
</dbReference>
<feature type="domain" description="Transthyretin/hydroxyisourate hydrolase" evidence="11">
    <location>
        <begin position="4"/>
        <end position="110"/>
    </location>
</feature>
<dbReference type="EMBL" id="NBWC01000013">
    <property type="protein sequence ID" value="ORL64723.1"/>
    <property type="molecule type" value="Genomic_DNA"/>
</dbReference>
<gene>
    <name evidence="12" type="ORF">B7H17_10920</name>
</gene>
<comment type="function">
    <text evidence="2">Catalyzes the hydrolysis of 5-hydroxyisourate (HIU) to 2-oxo-4-hydroxy-4-carboxy-5-ureidoimidazoline (OHCU).</text>
</comment>
<evidence type="ECO:0000256" key="10">
    <source>
        <dbReference type="RuleBase" id="RU361270"/>
    </source>
</evidence>
<dbReference type="InterPro" id="IPR014306">
    <property type="entry name" value="Hydroxyisourate_hydrolase"/>
</dbReference>
<evidence type="ECO:0000256" key="4">
    <source>
        <dbReference type="ARBA" id="ARBA00011881"/>
    </source>
</evidence>
<dbReference type="GO" id="GO:0033971">
    <property type="term" value="F:hydroxyisourate hydrolase activity"/>
    <property type="evidence" value="ECO:0007669"/>
    <property type="project" value="UniProtKB-EC"/>
</dbReference>
<feature type="binding site" evidence="9">
    <location>
        <position position="7"/>
    </location>
    <ligand>
        <name>substrate</name>
    </ligand>
</feature>
<dbReference type="NCBIfam" id="TIGR02962">
    <property type="entry name" value="hdxy_isourate"/>
    <property type="match status" value="1"/>
</dbReference>
<evidence type="ECO:0000256" key="6">
    <source>
        <dbReference type="ARBA" id="ARBA00017539"/>
    </source>
</evidence>
<name>A0A1X0ZYK1_PSEPU</name>
<evidence type="ECO:0000256" key="5">
    <source>
        <dbReference type="ARBA" id="ARBA00012609"/>
    </source>
</evidence>
<evidence type="ECO:0000256" key="7">
    <source>
        <dbReference type="ARBA" id="ARBA00022631"/>
    </source>
</evidence>
<keyword evidence="8 10" id="KW-0378">Hydrolase</keyword>
<dbReference type="Pfam" id="PF00576">
    <property type="entry name" value="Transthyretin"/>
    <property type="match status" value="1"/>
</dbReference>
<evidence type="ECO:0000313" key="13">
    <source>
        <dbReference type="Proteomes" id="UP000193675"/>
    </source>
</evidence>
<dbReference type="GO" id="GO:0006144">
    <property type="term" value="P:purine nucleobase metabolic process"/>
    <property type="evidence" value="ECO:0007669"/>
    <property type="project" value="UniProtKB-KW"/>
</dbReference>
<protein>
    <recommendedName>
        <fullName evidence="6 10">5-hydroxyisourate hydrolase</fullName>
        <shortName evidence="10">HIU hydrolase</shortName>
        <shortName evidence="10">HIUHase</shortName>
        <ecNumber evidence="5 10">3.5.2.17</ecNumber>
    </recommendedName>
</protein>
<evidence type="ECO:0000256" key="9">
    <source>
        <dbReference type="PIRSR" id="PIRSR600895-51"/>
    </source>
</evidence>
<organism evidence="12 13">
    <name type="scientific">Pseudomonas putida</name>
    <name type="common">Arthrobacter siderocapsulatus</name>
    <dbReference type="NCBI Taxonomy" id="303"/>
    <lineage>
        <taxon>Bacteria</taxon>
        <taxon>Pseudomonadati</taxon>
        <taxon>Pseudomonadota</taxon>
        <taxon>Gammaproteobacteria</taxon>
        <taxon>Pseudomonadales</taxon>
        <taxon>Pseudomonadaceae</taxon>
        <taxon>Pseudomonas</taxon>
    </lineage>
</organism>
<proteinExistence type="inferred from homology"/>
<dbReference type="InterPro" id="IPR000895">
    <property type="entry name" value="Transthyretin/HIU_hydrolase"/>
</dbReference>